<comment type="similarity">
    <text evidence="1">Belongs to the replication factor A protein 1 family.</text>
</comment>
<evidence type="ECO:0000256" key="2">
    <source>
        <dbReference type="ARBA" id="ARBA00022723"/>
    </source>
</evidence>
<keyword evidence="4" id="KW-0862">Zinc</keyword>
<dbReference type="SUPFAM" id="SSF50249">
    <property type="entry name" value="Nucleic acid-binding proteins"/>
    <property type="match status" value="1"/>
</dbReference>
<dbReference type="PANTHER" id="PTHR47165:SF4">
    <property type="entry name" value="OS03G0429900 PROTEIN"/>
    <property type="match status" value="1"/>
</dbReference>
<evidence type="ECO:0000256" key="4">
    <source>
        <dbReference type="ARBA" id="ARBA00022833"/>
    </source>
</evidence>
<dbReference type="InterPro" id="IPR013955">
    <property type="entry name" value="Rep_factor-A_C"/>
</dbReference>
<keyword evidence="2" id="KW-0479">Metal-binding</keyword>
<comment type="caution">
    <text evidence="8">The sequence shown here is derived from an EMBL/GenBank/DDBJ whole genome shotgun (WGS) entry which is preliminary data.</text>
</comment>
<accession>A0AAD8ILF8</accession>
<dbReference type="PANTHER" id="PTHR47165">
    <property type="entry name" value="OS03G0429900 PROTEIN"/>
    <property type="match status" value="1"/>
</dbReference>
<proteinExistence type="inferred from homology"/>
<feature type="domain" description="Replication factor A C-terminal" evidence="7">
    <location>
        <begin position="165"/>
        <end position="292"/>
    </location>
</feature>
<name>A0AAD8ILF8_9APIA</name>
<keyword evidence="5" id="KW-0238">DNA-binding</keyword>
<keyword evidence="9" id="KW-1185">Reference proteome</keyword>
<reference evidence="8" key="1">
    <citation type="submission" date="2023-02" db="EMBL/GenBank/DDBJ databases">
        <title>Genome of toxic invasive species Heracleum sosnowskyi carries increased number of genes despite the absence of recent whole-genome duplications.</title>
        <authorList>
            <person name="Schelkunov M."/>
            <person name="Shtratnikova V."/>
            <person name="Makarenko M."/>
            <person name="Klepikova A."/>
            <person name="Omelchenko D."/>
            <person name="Novikova G."/>
            <person name="Obukhova E."/>
            <person name="Bogdanov V."/>
            <person name="Penin A."/>
            <person name="Logacheva M."/>
        </authorList>
    </citation>
    <scope>NUCLEOTIDE SEQUENCE</scope>
    <source>
        <strain evidence="8">Hsosn_3</strain>
        <tissue evidence="8">Leaf</tissue>
    </source>
</reference>
<protein>
    <recommendedName>
        <fullName evidence="7">Replication factor A C-terminal domain-containing protein</fullName>
    </recommendedName>
</protein>
<evidence type="ECO:0000313" key="8">
    <source>
        <dbReference type="EMBL" id="KAK1386080.1"/>
    </source>
</evidence>
<gene>
    <name evidence="8" type="ORF">POM88_023815</name>
</gene>
<dbReference type="InterPro" id="IPR047192">
    <property type="entry name" value="Euk_RPA1_DBD_C"/>
</dbReference>
<evidence type="ECO:0000256" key="6">
    <source>
        <dbReference type="SAM" id="MobiDB-lite"/>
    </source>
</evidence>
<dbReference type="AlphaFoldDB" id="A0AAD8ILF8"/>
<dbReference type="CDD" id="cd04476">
    <property type="entry name" value="RPA1_DBD_C"/>
    <property type="match status" value="1"/>
</dbReference>
<reference evidence="8" key="2">
    <citation type="submission" date="2023-05" db="EMBL/GenBank/DDBJ databases">
        <authorList>
            <person name="Schelkunov M.I."/>
        </authorList>
    </citation>
    <scope>NUCLEOTIDE SEQUENCE</scope>
    <source>
        <strain evidence="8">Hsosn_3</strain>
        <tissue evidence="8">Leaf</tissue>
    </source>
</reference>
<keyword evidence="3" id="KW-0863">Zinc-finger</keyword>
<evidence type="ECO:0000256" key="3">
    <source>
        <dbReference type="ARBA" id="ARBA00022771"/>
    </source>
</evidence>
<evidence type="ECO:0000256" key="1">
    <source>
        <dbReference type="ARBA" id="ARBA00005690"/>
    </source>
</evidence>
<dbReference type="GO" id="GO:0003677">
    <property type="term" value="F:DNA binding"/>
    <property type="evidence" value="ECO:0007669"/>
    <property type="project" value="UniProtKB-KW"/>
</dbReference>
<feature type="region of interest" description="Disordered" evidence="6">
    <location>
        <begin position="297"/>
        <end position="332"/>
    </location>
</feature>
<dbReference type="GO" id="GO:0008270">
    <property type="term" value="F:zinc ion binding"/>
    <property type="evidence" value="ECO:0007669"/>
    <property type="project" value="UniProtKB-KW"/>
</dbReference>
<sequence length="332" mass="36599">MDIRLVDQRDTRMIVTLWEERVTQFRESLAASSNGRAAFVVITGLLAKKYSLGELTQHLTQIAYGHFILQIQKQKQITSPPISLAATVILSSGDGTTTYCNIDYAPLNDLKAAVLAATGHTSDTLPPPATARLMSATADATKEKTIQEILESDLPQGDEVIRVLCEATIMSISKYDDWFYNSCPNCPCRIQFDGDKLSCRLCPGPIDKYRQSYRVNVRVQDATARTTFTLFNKEVERLVGVPIEKVIAEIGQDKLGPEAPPILNNMVAKKCLFEVKITSYNTPGHDCYTIARLSETQSTPTPSVVEPGKLPENCPETSNKGAAEPSKKQRLS</sequence>
<evidence type="ECO:0000313" key="9">
    <source>
        <dbReference type="Proteomes" id="UP001237642"/>
    </source>
</evidence>
<evidence type="ECO:0000259" key="7">
    <source>
        <dbReference type="Pfam" id="PF08646"/>
    </source>
</evidence>
<evidence type="ECO:0000256" key="5">
    <source>
        <dbReference type="ARBA" id="ARBA00023125"/>
    </source>
</evidence>
<dbReference type="Gene3D" id="2.40.50.140">
    <property type="entry name" value="Nucleic acid-binding proteins"/>
    <property type="match status" value="2"/>
</dbReference>
<dbReference type="Pfam" id="PF08646">
    <property type="entry name" value="Rep_fac-A_C"/>
    <property type="match status" value="1"/>
</dbReference>
<dbReference type="EMBL" id="JAUIZM010000005">
    <property type="protein sequence ID" value="KAK1386080.1"/>
    <property type="molecule type" value="Genomic_DNA"/>
</dbReference>
<dbReference type="InterPro" id="IPR012340">
    <property type="entry name" value="NA-bd_OB-fold"/>
</dbReference>
<dbReference type="Proteomes" id="UP001237642">
    <property type="component" value="Unassembled WGS sequence"/>
</dbReference>
<organism evidence="8 9">
    <name type="scientific">Heracleum sosnowskyi</name>
    <dbReference type="NCBI Taxonomy" id="360622"/>
    <lineage>
        <taxon>Eukaryota</taxon>
        <taxon>Viridiplantae</taxon>
        <taxon>Streptophyta</taxon>
        <taxon>Embryophyta</taxon>
        <taxon>Tracheophyta</taxon>
        <taxon>Spermatophyta</taxon>
        <taxon>Magnoliopsida</taxon>
        <taxon>eudicotyledons</taxon>
        <taxon>Gunneridae</taxon>
        <taxon>Pentapetalae</taxon>
        <taxon>asterids</taxon>
        <taxon>campanulids</taxon>
        <taxon>Apiales</taxon>
        <taxon>Apiaceae</taxon>
        <taxon>Apioideae</taxon>
        <taxon>apioid superclade</taxon>
        <taxon>Tordylieae</taxon>
        <taxon>Tordyliinae</taxon>
        <taxon>Heracleum</taxon>
    </lineage>
</organism>